<proteinExistence type="predicted"/>
<dbReference type="Gene3D" id="3.20.20.30">
    <property type="entry name" value="Luciferase-like domain"/>
    <property type="match status" value="1"/>
</dbReference>
<dbReference type="InterPro" id="IPR036661">
    <property type="entry name" value="Luciferase-like_sf"/>
</dbReference>
<sequence>MSDSPRNGFPISVLDLVTLRSGDPADTAVAQAVARTVDLAQHTEQWGYRRIWFAEHHSIPGIASAATSILIGHIANATRTIRVGSGGIMLPNHAPLVIAEQFGTLASLYPNRIDLGLGRAPGGDWATMRALRRELKQDGDDFPALLAELQGFLGPVRPGQAVRAIPGQNTRVPIYILGSSLYGAQLAARLGLPFAFAAHFAPQALYEAARIYRTTFKPGLLAQPYLMIAAPIIAADTDASANYLATTPMQRFLRLIRNQPVEVVAPIESMDHPAPGYEPWSPLEREAVHARLGAAIVGSDATVQAGLDKLISETGADEIIAVTDLWEHSDRLDSYQRVAAIAQAIQPVTV</sequence>
<gene>
    <name evidence="3" type="ORF">ACFPT7_10840</name>
</gene>
<accession>A0ABW1EFB2</accession>
<dbReference type="InterPro" id="IPR050766">
    <property type="entry name" value="Bact_Lucif_Oxidored"/>
</dbReference>
<name>A0ABW1EFB2_9BACT</name>
<dbReference type="EMBL" id="JBHSPH010000002">
    <property type="protein sequence ID" value="MFC5862788.1"/>
    <property type="molecule type" value="Genomic_DNA"/>
</dbReference>
<evidence type="ECO:0000259" key="2">
    <source>
        <dbReference type="Pfam" id="PF00296"/>
    </source>
</evidence>
<dbReference type="InterPro" id="IPR011251">
    <property type="entry name" value="Luciferase-like_dom"/>
</dbReference>
<dbReference type="RefSeq" id="WP_263336672.1">
    <property type="nucleotide sequence ID" value="NZ_JAGSYH010000003.1"/>
</dbReference>
<dbReference type="EC" id="1.-.-.-" evidence="3"/>
<comment type="caution">
    <text evidence="3">The sequence shown here is derived from an EMBL/GenBank/DDBJ whole genome shotgun (WGS) entry which is preliminary data.</text>
</comment>
<dbReference type="InterPro" id="IPR019949">
    <property type="entry name" value="CmoO-like"/>
</dbReference>
<protein>
    <submittedName>
        <fullName evidence="3">LLM class flavin-dependent oxidoreductase</fullName>
        <ecNumber evidence="3">1.-.-.-</ecNumber>
    </submittedName>
</protein>
<keyword evidence="3" id="KW-0560">Oxidoreductase</keyword>
<evidence type="ECO:0000256" key="1">
    <source>
        <dbReference type="ARBA" id="ARBA00007789"/>
    </source>
</evidence>
<dbReference type="SUPFAM" id="SSF51679">
    <property type="entry name" value="Bacterial luciferase-like"/>
    <property type="match status" value="1"/>
</dbReference>
<dbReference type="GO" id="GO:0016491">
    <property type="term" value="F:oxidoreductase activity"/>
    <property type="evidence" value="ECO:0007669"/>
    <property type="project" value="UniProtKB-KW"/>
</dbReference>
<evidence type="ECO:0000313" key="4">
    <source>
        <dbReference type="Proteomes" id="UP001596091"/>
    </source>
</evidence>
<keyword evidence="4" id="KW-1185">Reference proteome</keyword>
<organism evidence="3 4">
    <name type="scientific">Acidicapsa dinghuensis</name>
    <dbReference type="NCBI Taxonomy" id="2218256"/>
    <lineage>
        <taxon>Bacteria</taxon>
        <taxon>Pseudomonadati</taxon>
        <taxon>Acidobacteriota</taxon>
        <taxon>Terriglobia</taxon>
        <taxon>Terriglobales</taxon>
        <taxon>Acidobacteriaceae</taxon>
        <taxon>Acidicapsa</taxon>
    </lineage>
</organism>
<reference evidence="4" key="1">
    <citation type="journal article" date="2019" name="Int. J. Syst. Evol. Microbiol.">
        <title>The Global Catalogue of Microorganisms (GCM) 10K type strain sequencing project: providing services to taxonomists for standard genome sequencing and annotation.</title>
        <authorList>
            <consortium name="The Broad Institute Genomics Platform"/>
            <consortium name="The Broad Institute Genome Sequencing Center for Infectious Disease"/>
            <person name="Wu L."/>
            <person name="Ma J."/>
        </authorList>
    </citation>
    <scope>NUCLEOTIDE SEQUENCE [LARGE SCALE GENOMIC DNA]</scope>
    <source>
        <strain evidence="4">JCM 4087</strain>
    </source>
</reference>
<evidence type="ECO:0000313" key="3">
    <source>
        <dbReference type="EMBL" id="MFC5862788.1"/>
    </source>
</evidence>
<dbReference type="PANTHER" id="PTHR30137:SF6">
    <property type="entry name" value="LUCIFERASE-LIKE MONOOXYGENASE"/>
    <property type="match status" value="1"/>
</dbReference>
<comment type="similarity">
    <text evidence="1">To bacterial alkanal monooxygenase alpha and beta chains.</text>
</comment>
<dbReference type="Proteomes" id="UP001596091">
    <property type="component" value="Unassembled WGS sequence"/>
</dbReference>
<dbReference type="Pfam" id="PF00296">
    <property type="entry name" value="Bac_luciferase"/>
    <property type="match status" value="1"/>
</dbReference>
<dbReference type="NCBIfam" id="TIGR03558">
    <property type="entry name" value="oxido_grp_1"/>
    <property type="match status" value="1"/>
</dbReference>
<dbReference type="PANTHER" id="PTHR30137">
    <property type="entry name" value="LUCIFERASE-LIKE MONOOXYGENASE"/>
    <property type="match status" value="1"/>
</dbReference>
<feature type="domain" description="Luciferase-like" evidence="2">
    <location>
        <begin position="26"/>
        <end position="317"/>
    </location>
</feature>